<dbReference type="PANTHER" id="PTHR47331:SF5">
    <property type="entry name" value="RIBONUCLEASE H"/>
    <property type="match status" value="1"/>
</dbReference>
<gene>
    <name evidence="1" type="ORF">QQF64_036423</name>
</gene>
<proteinExistence type="predicted"/>
<dbReference type="EMBL" id="JAYMGO010000004">
    <property type="protein sequence ID" value="KAL1276800.1"/>
    <property type="molecule type" value="Genomic_DNA"/>
</dbReference>
<reference evidence="1 2" key="1">
    <citation type="submission" date="2023-09" db="EMBL/GenBank/DDBJ databases">
        <authorList>
            <person name="Wang M."/>
        </authorList>
    </citation>
    <scope>NUCLEOTIDE SEQUENCE [LARGE SCALE GENOMIC DNA]</scope>
    <source>
        <strain evidence="1">GT-2023</strain>
        <tissue evidence="1">Liver</tissue>
    </source>
</reference>
<sequence>MVSQGGGRLKNLLPYLLTQSTHPSFHERARRPTETQMMADLPANRLEPSPPFSYCGMDCFGPFLCKQGGKENKRYGLIFTFSLQEQSHRDAGRSHHDALFKLGPFDVL</sequence>
<accession>A0ABR3NIM9</accession>
<comment type="caution">
    <text evidence="1">The sequence shown here is derived from an EMBL/GenBank/DDBJ whole genome shotgun (WGS) entry which is preliminary data.</text>
</comment>
<name>A0ABR3NIM9_9TELE</name>
<evidence type="ECO:0000313" key="2">
    <source>
        <dbReference type="Proteomes" id="UP001558613"/>
    </source>
</evidence>
<protein>
    <submittedName>
        <fullName evidence="1">Uncharacterized protein</fullName>
    </submittedName>
</protein>
<keyword evidence="2" id="KW-1185">Reference proteome</keyword>
<dbReference type="PANTHER" id="PTHR47331">
    <property type="entry name" value="PHD-TYPE DOMAIN-CONTAINING PROTEIN"/>
    <property type="match status" value="1"/>
</dbReference>
<evidence type="ECO:0000313" key="1">
    <source>
        <dbReference type="EMBL" id="KAL1276800.1"/>
    </source>
</evidence>
<dbReference type="Proteomes" id="UP001558613">
    <property type="component" value="Unassembled WGS sequence"/>
</dbReference>
<organism evidence="1 2">
    <name type="scientific">Cirrhinus molitorella</name>
    <name type="common">mud carp</name>
    <dbReference type="NCBI Taxonomy" id="172907"/>
    <lineage>
        <taxon>Eukaryota</taxon>
        <taxon>Metazoa</taxon>
        <taxon>Chordata</taxon>
        <taxon>Craniata</taxon>
        <taxon>Vertebrata</taxon>
        <taxon>Euteleostomi</taxon>
        <taxon>Actinopterygii</taxon>
        <taxon>Neopterygii</taxon>
        <taxon>Teleostei</taxon>
        <taxon>Ostariophysi</taxon>
        <taxon>Cypriniformes</taxon>
        <taxon>Cyprinidae</taxon>
        <taxon>Labeoninae</taxon>
        <taxon>Labeonini</taxon>
        <taxon>Cirrhinus</taxon>
    </lineage>
</organism>